<dbReference type="EMBL" id="VCLA01000201">
    <property type="protein sequence ID" value="MQT05462.1"/>
    <property type="molecule type" value="Genomic_DNA"/>
</dbReference>
<evidence type="ECO:0000313" key="2">
    <source>
        <dbReference type="Proteomes" id="UP000419138"/>
    </source>
</evidence>
<dbReference type="OrthoDB" id="3698319at2"/>
<dbReference type="Proteomes" id="UP000419138">
    <property type="component" value="Unassembled WGS sequence"/>
</dbReference>
<evidence type="ECO:0000313" key="1">
    <source>
        <dbReference type="EMBL" id="MQT05462.1"/>
    </source>
</evidence>
<protein>
    <submittedName>
        <fullName evidence="1">Uncharacterized protein</fullName>
    </submittedName>
</protein>
<organism evidence="1 2">
    <name type="scientific">Streptomyces jumonjinensis</name>
    <dbReference type="NCBI Taxonomy" id="1945"/>
    <lineage>
        <taxon>Bacteria</taxon>
        <taxon>Bacillati</taxon>
        <taxon>Actinomycetota</taxon>
        <taxon>Actinomycetes</taxon>
        <taxon>Kitasatosporales</taxon>
        <taxon>Streptomycetaceae</taxon>
        <taxon>Streptomyces</taxon>
    </lineage>
</organism>
<proteinExistence type="predicted"/>
<comment type="caution">
    <text evidence="1">The sequence shown here is derived from an EMBL/GenBank/DDBJ whole genome shotgun (WGS) entry which is preliminary data.</text>
</comment>
<accession>A0A646KT07</accession>
<dbReference type="RefSeq" id="WP_153526905.1">
    <property type="nucleotide sequence ID" value="NZ_JBEPDZ010000027.1"/>
</dbReference>
<sequence length="244" mass="25191">MTTPHQPSPNTVETATCVLAGALSRALREDDRSFGVRHSLGDWGDGTGGLAALRVLGADVLTPFVLTGRPLPAEDAALVRTAVRAHPAPRLQARETALWGTRDAALVDALAAVGVDGAGWEGLAPAPPPNGGLAADWLSLAALLVPLASAAHPFADAALRAQLAGRGPDLTRGLVRSLLRRDLLSAARLARWIVLDGQSGPAGQPSRLAGPPLLAPALEHLEVLGSGDPRVLLEVAVARRLMAR</sequence>
<keyword evidence="2" id="KW-1185">Reference proteome</keyword>
<reference evidence="1 2" key="1">
    <citation type="submission" date="2019-05" db="EMBL/GenBank/DDBJ databases">
        <title>Comparative genomics and metabolomics analyses of clavulanic acid producing Streptomyces species provides insight into specialized metabolism and evolution of beta-lactam biosynthetic gene clusters.</title>
        <authorList>
            <person name="Moore M.A."/>
            <person name="Cruz-Morales P."/>
            <person name="Barona Gomez F."/>
            <person name="Kapil T."/>
        </authorList>
    </citation>
    <scope>NUCLEOTIDE SEQUENCE [LARGE SCALE GENOMIC DNA]</scope>
    <source>
        <strain evidence="1 2">NRRL 5741</strain>
    </source>
</reference>
<gene>
    <name evidence="1" type="ORF">FF041_36830</name>
</gene>
<name>A0A646KT07_STRJU</name>
<dbReference type="AlphaFoldDB" id="A0A646KT07"/>